<dbReference type="EMBL" id="ML769528">
    <property type="protein sequence ID" value="KAE9395599.1"/>
    <property type="molecule type" value="Genomic_DNA"/>
</dbReference>
<feature type="region of interest" description="Disordered" evidence="1">
    <location>
        <begin position="1"/>
        <end position="36"/>
    </location>
</feature>
<evidence type="ECO:0000313" key="2">
    <source>
        <dbReference type="EMBL" id="KAE9395599.1"/>
    </source>
</evidence>
<organism evidence="2 3">
    <name type="scientific">Gymnopus androsaceus JB14</name>
    <dbReference type="NCBI Taxonomy" id="1447944"/>
    <lineage>
        <taxon>Eukaryota</taxon>
        <taxon>Fungi</taxon>
        <taxon>Dikarya</taxon>
        <taxon>Basidiomycota</taxon>
        <taxon>Agaricomycotina</taxon>
        <taxon>Agaricomycetes</taxon>
        <taxon>Agaricomycetidae</taxon>
        <taxon>Agaricales</taxon>
        <taxon>Marasmiineae</taxon>
        <taxon>Omphalotaceae</taxon>
        <taxon>Gymnopus</taxon>
    </lineage>
</organism>
<proteinExistence type="predicted"/>
<dbReference type="AlphaFoldDB" id="A0A6A4HBB7"/>
<protein>
    <submittedName>
        <fullName evidence="2">Uncharacterized protein</fullName>
    </submittedName>
</protein>
<keyword evidence="3" id="KW-1185">Reference proteome</keyword>
<evidence type="ECO:0000256" key="1">
    <source>
        <dbReference type="SAM" id="MobiDB-lite"/>
    </source>
</evidence>
<name>A0A6A4HBB7_9AGAR</name>
<sequence>MPTSQLHKSPQGPTPSSNVGSKKGGNEASPKMARFDSKETTCIVDQKFECGLSFNAHSHQSVCPYDWSFQARSRS</sequence>
<accession>A0A6A4HBB7</accession>
<gene>
    <name evidence="2" type="ORF">BT96DRAFT_142507</name>
</gene>
<reference evidence="2" key="1">
    <citation type="journal article" date="2019" name="Environ. Microbiol.">
        <title>Fungal ecological strategies reflected in gene transcription - a case study of two litter decomposers.</title>
        <authorList>
            <person name="Barbi F."/>
            <person name="Kohler A."/>
            <person name="Barry K."/>
            <person name="Baskaran P."/>
            <person name="Daum C."/>
            <person name="Fauchery L."/>
            <person name="Ihrmark K."/>
            <person name="Kuo A."/>
            <person name="LaButti K."/>
            <person name="Lipzen A."/>
            <person name="Morin E."/>
            <person name="Grigoriev I.V."/>
            <person name="Henrissat B."/>
            <person name="Lindahl B."/>
            <person name="Martin F."/>
        </authorList>
    </citation>
    <scope>NUCLEOTIDE SEQUENCE</scope>
    <source>
        <strain evidence="2">JB14</strain>
    </source>
</reference>
<dbReference type="Proteomes" id="UP000799118">
    <property type="component" value="Unassembled WGS sequence"/>
</dbReference>
<evidence type="ECO:0000313" key="3">
    <source>
        <dbReference type="Proteomes" id="UP000799118"/>
    </source>
</evidence>